<organism evidence="1 2">
    <name type="scientific">Plasmodium yoelii yoelii</name>
    <dbReference type="NCBI Taxonomy" id="73239"/>
    <lineage>
        <taxon>Eukaryota</taxon>
        <taxon>Sar</taxon>
        <taxon>Alveolata</taxon>
        <taxon>Apicomplexa</taxon>
        <taxon>Aconoidasida</taxon>
        <taxon>Haemosporida</taxon>
        <taxon>Plasmodiidae</taxon>
        <taxon>Plasmodium</taxon>
        <taxon>Plasmodium (Vinckeia)</taxon>
    </lineage>
</organism>
<gene>
    <name evidence="1" type="ORF">Py17XNL_000801908</name>
</gene>
<dbReference type="Proteomes" id="UP001054126">
    <property type="component" value="Chromosome 8"/>
</dbReference>
<accession>A0AAE9WMR1</accession>
<reference evidence="1" key="1">
    <citation type="submission" date="2023-01" db="EMBL/GenBank/DDBJ databases">
        <title>Long-Read Genome Assembly and Gene Model Annotations for the Rodent Malaria Parasite Plasmodium yoelii 17XNL.</title>
        <authorList>
            <person name="Mitchell G.J."/>
            <person name="Sebastian A."/>
            <person name="Albert I."/>
            <person name="Lindner S.E."/>
        </authorList>
    </citation>
    <scope>NUCLEOTIDE SEQUENCE</scope>
    <source>
        <strain evidence="1">17XNL clone 1.1</strain>
    </source>
</reference>
<proteinExistence type="predicted"/>
<name>A0AAE9WMR1_PLAYO</name>
<dbReference type="AlphaFoldDB" id="A0AAE9WMR1"/>
<protein>
    <submittedName>
        <fullName evidence="1">Uncharacterized protein</fullName>
    </submittedName>
</protein>
<dbReference type="EMBL" id="CP115532">
    <property type="protein sequence ID" value="WBY56913.1"/>
    <property type="molecule type" value="Genomic_DNA"/>
</dbReference>
<evidence type="ECO:0000313" key="1">
    <source>
        <dbReference type="EMBL" id="WBY56913.1"/>
    </source>
</evidence>
<sequence>MFPYTPSHIELPPNEWDKLINQRIYELKREYNIHEKMKHFDNKKENGVDKKITSYYELGILFCLFM</sequence>
<evidence type="ECO:0000313" key="2">
    <source>
        <dbReference type="Proteomes" id="UP001054126"/>
    </source>
</evidence>